<protein>
    <recommendedName>
        <fullName evidence="9">Sec-independent protein translocase protein TatA</fullName>
    </recommendedName>
</protein>
<comment type="subcellular location">
    <subcellularLocation>
        <location evidence="1 9">Cell membrane</location>
        <topology evidence="1 9">Single-pass membrane protein</topology>
    </subcellularLocation>
</comment>
<dbReference type="Pfam" id="PF02416">
    <property type="entry name" value="TatA_B_E"/>
    <property type="match status" value="1"/>
</dbReference>
<dbReference type="Proteomes" id="UP001149821">
    <property type="component" value="Unassembled WGS sequence"/>
</dbReference>
<feature type="transmembrane region" description="Helical" evidence="9">
    <location>
        <begin position="6"/>
        <end position="22"/>
    </location>
</feature>
<comment type="function">
    <text evidence="9">Part of the twin-arginine translocation (Tat) system that transports large folded proteins containing a characteristic twin-arginine motif in their signal peptide across membranes. TatA could form the protein-conducting channel of the Tat system.</text>
</comment>
<keyword evidence="3 9" id="KW-1003">Cell membrane</keyword>
<evidence type="ECO:0000256" key="5">
    <source>
        <dbReference type="ARBA" id="ARBA00022927"/>
    </source>
</evidence>
<dbReference type="HAMAP" id="MF_00236">
    <property type="entry name" value="TatA_E"/>
    <property type="match status" value="1"/>
</dbReference>
<keyword evidence="4 9" id="KW-0812">Transmembrane</keyword>
<accession>A0ABT5QGQ8</accession>
<sequence>MGGVSMGELLIIAFIIVMLFGTKKLAHLGGDLGVAIRDFKRALHDENTHVSEKKDASSIKNAE</sequence>
<evidence type="ECO:0000256" key="4">
    <source>
        <dbReference type="ARBA" id="ARBA00022692"/>
    </source>
</evidence>
<keyword evidence="11" id="KW-1185">Reference proteome</keyword>
<evidence type="ECO:0000256" key="3">
    <source>
        <dbReference type="ARBA" id="ARBA00022475"/>
    </source>
</evidence>
<name>A0ABT5QGQ8_9GAMM</name>
<keyword evidence="6 9" id="KW-1133">Transmembrane helix</keyword>
<evidence type="ECO:0000256" key="8">
    <source>
        <dbReference type="ARBA" id="ARBA00023136"/>
    </source>
</evidence>
<dbReference type="RefSeq" id="WP_274140118.1">
    <property type="nucleotide sequence ID" value="NZ_JAJUBB010000002.1"/>
</dbReference>
<dbReference type="NCBIfam" id="TIGR01411">
    <property type="entry name" value="tatAE"/>
    <property type="match status" value="1"/>
</dbReference>
<keyword evidence="2 9" id="KW-0813">Transport</keyword>
<dbReference type="Gene3D" id="1.20.5.3310">
    <property type="match status" value="1"/>
</dbReference>
<keyword evidence="7 9" id="KW-0811">Translocation</keyword>
<dbReference type="EMBL" id="JAJUBB010000002">
    <property type="protein sequence ID" value="MDD1780155.1"/>
    <property type="molecule type" value="Genomic_DNA"/>
</dbReference>
<evidence type="ECO:0000313" key="11">
    <source>
        <dbReference type="Proteomes" id="UP001149821"/>
    </source>
</evidence>
<proteinExistence type="inferred from homology"/>
<dbReference type="InterPro" id="IPR006312">
    <property type="entry name" value="TatA/E"/>
</dbReference>
<evidence type="ECO:0000256" key="6">
    <source>
        <dbReference type="ARBA" id="ARBA00022989"/>
    </source>
</evidence>
<gene>
    <name evidence="9 10" type="primary">tatA</name>
    <name evidence="10" type="ORF">LRP49_02980</name>
</gene>
<organism evidence="10 11">
    <name type="scientific">Enterovibrio qingdaonensis</name>
    <dbReference type="NCBI Taxonomy" id="2899818"/>
    <lineage>
        <taxon>Bacteria</taxon>
        <taxon>Pseudomonadati</taxon>
        <taxon>Pseudomonadota</taxon>
        <taxon>Gammaproteobacteria</taxon>
        <taxon>Vibrionales</taxon>
        <taxon>Vibrionaceae</taxon>
        <taxon>Enterovibrio</taxon>
    </lineage>
</organism>
<keyword evidence="5 9" id="KW-0653">Protein transport</keyword>
<reference evidence="10" key="1">
    <citation type="submission" date="2021-12" db="EMBL/GenBank/DDBJ databases">
        <title>Enterovibrio ZSDZ35 sp. nov. and Enterovibrio ZSDZ42 sp. nov., isolated from coastal seawater in Qingdao.</title>
        <authorList>
            <person name="Zhang P."/>
        </authorList>
    </citation>
    <scope>NUCLEOTIDE SEQUENCE</scope>
    <source>
        <strain evidence="10">ZSDZ35</strain>
    </source>
</reference>
<comment type="similarity">
    <text evidence="9">Belongs to the TatA/E family.</text>
</comment>
<evidence type="ECO:0000256" key="7">
    <source>
        <dbReference type="ARBA" id="ARBA00023010"/>
    </source>
</evidence>
<evidence type="ECO:0000256" key="2">
    <source>
        <dbReference type="ARBA" id="ARBA00022448"/>
    </source>
</evidence>
<evidence type="ECO:0000256" key="9">
    <source>
        <dbReference type="HAMAP-Rule" id="MF_00236"/>
    </source>
</evidence>
<comment type="caution">
    <text evidence="10">The sequence shown here is derived from an EMBL/GenBank/DDBJ whole genome shotgun (WGS) entry which is preliminary data.</text>
</comment>
<dbReference type="PANTHER" id="PTHR42982:SF1">
    <property type="entry name" value="SEC-INDEPENDENT PROTEIN TRANSLOCASE PROTEIN TATA"/>
    <property type="match status" value="1"/>
</dbReference>
<comment type="subunit">
    <text evidence="9">The Tat system comprises two distinct complexes: a TatABC complex, containing multiple copies of TatA, TatB and TatC subunits, and a separate TatA complex, containing only TatA subunits. Substrates initially bind to the TatABC complex, which probably triggers association of the separate TatA complex to form the active translocon.</text>
</comment>
<dbReference type="InterPro" id="IPR003369">
    <property type="entry name" value="TatA/B/E"/>
</dbReference>
<dbReference type="PANTHER" id="PTHR42982">
    <property type="entry name" value="SEC-INDEPENDENT PROTEIN TRANSLOCASE PROTEIN TATA"/>
    <property type="match status" value="1"/>
</dbReference>
<evidence type="ECO:0000256" key="1">
    <source>
        <dbReference type="ARBA" id="ARBA00004162"/>
    </source>
</evidence>
<evidence type="ECO:0000313" key="10">
    <source>
        <dbReference type="EMBL" id="MDD1780155.1"/>
    </source>
</evidence>
<keyword evidence="8 9" id="KW-0472">Membrane</keyword>